<dbReference type="HOGENOM" id="CLU_1033987_0_0_5"/>
<evidence type="ECO:0000259" key="2">
    <source>
        <dbReference type="Pfam" id="PF13649"/>
    </source>
</evidence>
<dbReference type="SUPFAM" id="SSF53335">
    <property type="entry name" value="S-adenosyl-L-methionine-dependent methyltransferases"/>
    <property type="match status" value="1"/>
</dbReference>
<evidence type="ECO:0000313" key="3">
    <source>
        <dbReference type="EMBL" id="ABG33651.1"/>
    </source>
</evidence>
<keyword evidence="4" id="KW-1185">Reference proteome</keyword>
<feature type="domain" description="Methyltransferase" evidence="2">
    <location>
        <begin position="61"/>
        <end position="160"/>
    </location>
</feature>
<dbReference type="PANTHER" id="PTHR43861">
    <property type="entry name" value="TRANS-ACONITATE 2-METHYLTRANSFERASE-RELATED"/>
    <property type="match status" value="1"/>
</dbReference>
<dbReference type="AlphaFoldDB" id="Q160E2"/>
<name>Q160E2_ROSDO</name>
<evidence type="ECO:0000256" key="1">
    <source>
        <dbReference type="ARBA" id="ARBA00022679"/>
    </source>
</evidence>
<dbReference type="InterPro" id="IPR029063">
    <property type="entry name" value="SAM-dependent_MTases_sf"/>
</dbReference>
<dbReference type="GO" id="GO:0016740">
    <property type="term" value="F:transferase activity"/>
    <property type="evidence" value="ECO:0007669"/>
    <property type="project" value="UniProtKB-KW"/>
</dbReference>
<dbReference type="Proteomes" id="UP000007029">
    <property type="component" value="Chromosome"/>
</dbReference>
<proteinExistence type="predicted"/>
<gene>
    <name evidence="3" type="ordered locus">RD1_4214</name>
</gene>
<sequence>MTMQGHKPPPSATPPITTADATTQASYHLYFSSGLYDLRYPSPNRIMWQRIEQFLHAGAAVLDFGCGSGRYLMRLQGRVARAAGFDVSPTALETIRERAARSEWHDLHVLGPDEADIADHTKAYGQVDLVLCLFGVLGHITDETARAQALLRMREALKPDSGRVLISVPNRARRFRAEQARNRDTSGLVRYSRRTEDGQNVVLNYQLFDPEKLVQELAAAGFNLRRIGCESVLPESWLLRNGLARRLDALLTPLCPPRWGYGIYAEASC</sequence>
<dbReference type="Gene3D" id="3.40.50.150">
    <property type="entry name" value="Vaccinia Virus protein VP39"/>
    <property type="match status" value="1"/>
</dbReference>
<dbReference type="CDD" id="cd02440">
    <property type="entry name" value="AdoMet_MTases"/>
    <property type="match status" value="1"/>
</dbReference>
<organism evidence="3 4">
    <name type="scientific">Roseobacter denitrificans (strain ATCC 33942 / OCh 114)</name>
    <name type="common">Erythrobacter sp. (strain OCh 114)</name>
    <name type="synonym">Roseobacter denitrificans</name>
    <dbReference type="NCBI Taxonomy" id="375451"/>
    <lineage>
        <taxon>Bacteria</taxon>
        <taxon>Pseudomonadati</taxon>
        <taxon>Pseudomonadota</taxon>
        <taxon>Alphaproteobacteria</taxon>
        <taxon>Rhodobacterales</taxon>
        <taxon>Roseobacteraceae</taxon>
        <taxon>Roseobacter</taxon>
    </lineage>
</organism>
<dbReference type="InterPro" id="IPR041698">
    <property type="entry name" value="Methyltransf_25"/>
</dbReference>
<dbReference type="Pfam" id="PF13649">
    <property type="entry name" value="Methyltransf_25"/>
    <property type="match status" value="1"/>
</dbReference>
<accession>Q160E2</accession>
<reference evidence="3 4" key="1">
    <citation type="journal article" date="2007" name="J. Bacteriol.">
        <title>The complete genome sequence of Roseobacter denitrificans reveals a mixotrophic rather than photosynthetic metabolism.</title>
        <authorList>
            <person name="Swingley W.D."/>
            <person name="Sadekar S."/>
            <person name="Mastrian S.D."/>
            <person name="Matthies H.J."/>
            <person name="Hao J."/>
            <person name="Ramos H."/>
            <person name="Acharya C.R."/>
            <person name="Conrad A.L."/>
            <person name="Taylor H.L."/>
            <person name="Dejesa L.C."/>
            <person name="Shah M.K."/>
            <person name="O'huallachain M.E."/>
            <person name="Lince M.T."/>
            <person name="Blankenship R.E."/>
            <person name="Beatty J.T."/>
            <person name="Touchman J.W."/>
        </authorList>
    </citation>
    <scope>NUCLEOTIDE SEQUENCE [LARGE SCALE GENOMIC DNA]</scope>
    <source>
        <strain evidence="4">ATCC 33942 / OCh 114</strain>
    </source>
</reference>
<dbReference type="EMBL" id="CP000362">
    <property type="protein sequence ID" value="ABG33651.1"/>
    <property type="molecule type" value="Genomic_DNA"/>
</dbReference>
<keyword evidence="1" id="KW-0808">Transferase</keyword>
<dbReference type="STRING" id="375451.RD1_4214"/>
<dbReference type="eggNOG" id="COG2227">
    <property type="taxonomic scope" value="Bacteria"/>
</dbReference>
<protein>
    <recommendedName>
        <fullName evidence="2">Methyltransferase domain-containing protein</fullName>
    </recommendedName>
</protein>
<dbReference type="KEGG" id="rde:RD1_4214"/>
<evidence type="ECO:0000313" key="4">
    <source>
        <dbReference type="Proteomes" id="UP000007029"/>
    </source>
</evidence>